<reference evidence="3" key="3">
    <citation type="submission" date="2015-04" db="UniProtKB">
        <authorList>
            <consortium name="EnsemblPlants"/>
        </authorList>
    </citation>
    <scope>IDENTIFICATION</scope>
    <source>
        <strain evidence="3">cv. Jemalong A17</strain>
    </source>
</reference>
<protein>
    <submittedName>
        <fullName evidence="2 3">Uncharacterized protein</fullName>
    </submittedName>
</protein>
<sequence>MSGDFSIGAQIHYDYNNNISTSERNHYFVRPSSFNSDFAQFSWCKSKMYSHIIEVDDELWDIIEDGVIFSVVSVGMVVDRKSMIEAQRKIYRKHRIVHDVLVEVLLHPEYTKIVDKSIFEAIFESLCSNYDGNQFQTLVSSVQVLNKRYIVPDHVKKILRNLPARFRPKVTTIQNVYLSGNEPPKKSKSIALKSKGKSSKALQVIESNQETPYGDYEDGSDVKRWHL</sequence>
<evidence type="ECO:0000256" key="1">
    <source>
        <dbReference type="SAM" id="MobiDB-lite"/>
    </source>
</evidence>
<accession>G7JZQ2</accession>
<proteinExistence type="predicted"/>
<evidence type="ECO:0000313" key="2">
    <source>
        <dbReference type="EMBL" id="AES98828.1"/>
    </source>
</evidence>
<organism evidence="2 4">
    <name type="scientific">Medicago truncatula</name>
    <name type="common">Barrel medic</name>
    <name type="synonym">Medicago tribuloides</name>
    <dbReference type="NCBI Taxonomy" id="3880"/>
    <lineage>
        <taxon>Eukaryota</taxon>
        <taxon>Viridiplantae</taxon>
        <taxon>Streptophyta</taxon>
        <taxon>Embryophyta</taxon>
        <taxon>Tracheophyta</taxon>
        <taxon>Spermatophyta</taxon>
        <taxon>Magnoliopsida</taxon>
        <taxon>eudicotyledons</taxon>
        <taxon>Gunneridae</taxon>
        <taxon>Pentapetalae</taxon>
        <taxon>rosids</taxon>
        <taxon>fabids</taxon>
        <taxon>Fabales</taxon>
        <taxon>Fabaceae</taxon>
        <taxon>Papilionoideae</taxon>
        <taxon>50 kb inversion clade</taxon>
        <taxon>NPAAA clade</taxon>
        <taxon>Hologalegina</taxon>
        <taxon>IRL clade</taxon>
        <taxon>Trifolieae</taxon>
        <taxon>Medicago</taxon>
    </lineage>
</organism>
<dbReference type="PaxDb" id="3880-AES98828"/>
<dbReference type="AlphaFoldDB" id="G7JZQ2"/>
<dbReference type="EnsemblPlants" id="AES98828">
    <property type="protein sequence ID" value="AES98828"/>
    <property type="gene ID" value="MTR_5g073300"/>
</dbReference>
<dbReference type="EMBL" id="CM001221">
    <property type="protein sequence ID" value="AES98828.1"/>
    <property type="molecule type" value="Genomic_DNA"/>
</dbReference>
<evidence type="ECO:0000313" key="3">
    <source>
        <dbReference type="EnsemblPlants" id="AES98828"/>
    </source>
</evidence>
<keyword evidence="4" id="KW-1185">Reference proteome</keyword>
<reference evidence="2 4" key="1">
    <citation type="journal article" date="2011" name="Nature">
        <title>The Medicago genome provides insight into the evolution of rhizobial symbioses.</title>
        <authorList>
            <person name="Young N.D."/>
            <person name="Debelle F."/>
            <person name="Oldroyd G.E."/>
            <person name="Geurts R."/>
            <person name="Cannon S.B."/>
            <person name="Udvardi M.K."/>
            <person name="Benedito V.A."/>
            <person name="Mayer K.F."/>
            <person name="Gouzy J."/>
            <person name="Schoof H."/>
            <person name="Van de Peer Y."/>
            <person name="Proost S."/>
            <person name="Cook D.R."/>
            <person name="Meyers B.C."/>
            <person name="Spannagl M."/>
            <person name="Cheung F."/>
            <person name="De Mita S."/>
            <person name="Krishnakumar V."/>
            <person name="Gundlach H."/>
            <person name="Zhou S."/>
            <person name="Mudge J."/>
            <person name="Bharti A.K."/>
            <person name="Murray J.D."/>
            <person name="Naoumkina M.A."/>
            <person name="Rosen B."/>
            <person name="Silverstein K.A."/>
            <person name="Tang H."/>
            <person name="Rombauts S."/>
            <person name="Zhao P.X."/>
            <person name="Zhou P."/>
            <person name="Barbe V."/>
            <person name="Bardou P."/>
            <person name="Bechner M."/>
            <person name="Bellec A."/>
            <person name="Berger A."/>
            <person name="Berges H."/>
            <person name="Bidwell S."/>
            <person name="Bisseling T."/>
            <person name="Choisne N."/>
            <person name="Couloux A."/>
            <person name="Denny R."/>
            <person name="Deshpande S."/>
            <person name="Dai X."/>
            <person name="Doyle J.J."/>
            <person name="Dudez A.M."/>
            <person name="Farmer A.D."/>
            <person name="Fouteau S."/>
            <person name="Franken C."/>
            <person name="Gibelin C."/>
            <person name="Gish J."/>
            <person name="Goldstein S."/>
            <person name="Gonzalez A.J."/>
            <person name="Green P.J."/>
            <person name="Hallab A."/>
            <person name="Hartog M."/>
            <person name="Hua A."/>
            <person name="Humphray S.J."/>
            <person name="Jeong D.H."/>
            <person name="Jing Y."/>
            <person name="Jocker A."/>
            <person name="Kenton S.M."/>
            <person name="Kim D.J."/>
            <person name="Klee K."/>
            <person name="Lai H."/>
            <person name="Lang C."/>
            <person name="Lin S."/>
            <person name="Macmil S.L."/>
            <person name="Magdelenat G."/>
            <person name="Matthews L."/>
            <person name="McCorrison J."/>
            <person name="Monaghan E.L."/>
            <person name="Mun J.H."/>
            <person name="Najar F.Z."/>
            <person name="Nicholson C."/>
            <person name="Noirot C."/>
            <person name="O'Bleness M."/>
            <person name="Paule C.R."/>
            <person name="Poulain J."/>
            <person name="Prion F."/>
            <person name="Qin B."/>
            <person name="Qu C."/>
            <person name="Retzel E.F."/>
            <person name="Riddle C."/>
            <person name="Sallet E."/>
            <person name="Samain S."/>
            <person name="Samson N."/>
            <person name="Sanders I."/>
            <person name="Saurat O."/>
            <person name="Scarpelli C."/>
            <person name="Schiex T."/>
            <person name="Segurens B."/>
            <person name="Severin A.J."/>
            <person name="Sherrier D.J."/>
            <person name="Shi R."/>
            <person name="Sims S."/>
            <person name="Singer S.R."/>
            <person name="Sinharoy S."/>
            <person name="Sterck L."/>
            <person name="Viollet A."/>
            <person name="Wang B.B."/>
            <person name="Wang K."/>
            <person name="Wang M."/>
            <person name="Wang X."/>
            <person name="Warfsmann J."/>
            <person name="Weissenbach J."/>
            <person name="White D.D."/>
            <person name="White J.D."/>
            <person name="Wiley G.B."/>
            <person name="Wincker P."/>
            <person name="Xing Y."/>
            <person name="Yang L."/>
            <person name="Yao Z."/>
            <person name="Ying F."/>
            <person name="Zhai J."/>
            <person name="Zhou L."/>
            <person name="Zuber A."/>
            <person name="Denarie J."/>
            <person name="Dixon R.A."/>
            <person name="May G.D."/>
            <person name="Schwartz D.C."/>
            <person name="Rogers J."/>
            <person name="Quetier F."/>
            <person name="Town C.D."/>
            <person name="Roe B.A."/>
        </authorList>
    </citation>
    <scope>NUCLEOTIDE SEQUENCE [LARGE SCALE GENOMIC DNA]</scope>
    <source>
        <strain evidence="2">A17</strain>
        <strain evidence="3 4">cv. Jemalong A17</strain>
    </source>
</reference>
<evidence type="ECO:0000313" key="4">
    <source>
        <dbReference type="Proteomes" id="UP000002051"/>
    </source>
</evidence>
<reference evidence="2 4" key="2">
    <citation type="journal article" date="2014" name="BMC Genomics">
        <title>An improved genome release (version Mt4.0) for the model legume Medicago truncatula.</title>
        <authorList>
            <person name="Tang H."/>
            <person name="Krishnakumar V."/>
            <person name="Bidwell S."/>
            <person name="Rosen B."/>
            <person name="Chan A."/>
            <person name="Zhou S."/>
            <person name="Gentzbittel L."/>
            <person name="Childs K.L."/>
            <person name="Yandell M."/>
            <person name="Gundlach H."/>
            <person name="Mayer K.F."/>
            <person name="Schwartz D.C."/>
            <person name="Town C.D."/>
        </authorList>
    </citation>
    <scope>GENOME REANNOTATION</scope>
    <source>
        <strain evidence="3 4">cv. Jemalong A17</strain>
    </source>
</reference>
<dbReference type="HOGENOM" id="CLU_1221289_0_0_1"/>
<name>G7JZQ2_MEDTR</name>
<gene>
    <name evidence="2" type="ordered locus">MTR_5g073300</name>
</gene>
<feature type="region of interest" description="Disordered" evidence="1">
    <location>
        <begin position="183"/>
        <end position="206"/>
    </location>
</feature>
<dbReference type="Proteomes" id="UP000002051">
    <property type="component" value="Chromosome 5"/>
</dbReference>